<dbReference type="EMBL" id="LCUF01000001">
    <property type="protein sequence ID" value="KQA24607.1"/>
    <property type="molecule type" value="Genomic_DNA"/>
</dbReference>
<dbReference type="Proteomes" id="UP000053724">
    <property type="component" value="Unassembled WGS sequence"/>
</dbReference>
<comment type="caution">
    <text evidence="1">The sequence shown here is derived from an EMBL/GenBank/DDBJ whole genome shotgun (WGS) entry which is preliminary data.</text>
</comment>
<proteinExistence type="predicted"/>
<evidence type="ECO:0000313" key="2">
    <source>
        <dbReference type="Proteomes" id="UP000053724"/>
    </source>
</evidence>
<gene>
    <name evidence="1" type="ORF">AAY55_00390</name>
</gene>
<sequence>MMFIDERINLLQRQRAVIEEQGRTRELLDLDAAIRAVGLDRITDNENHEITLVYIERLMSLTDTIGRIIARLTEKLLSLTESKESKDEAEKRLHEVLIGLEEADDFLSTIIDIENLNLFENETQITKRVETMRNRNDEYYKILVDASSTLFESRNAYVELRRRLDDLMTNIRMAGI</sequence>
<dbReference type="PATRIC" id="fig|1481663.8.peg.122"/>
<reference evidence="1 2" key="1">
    <citation type="journal article" date="2015" name="Genome Biol. Evol.">
        <title>The Dynamics of Genetic Interactions between Vibrio metoecus and Vibrio cholerae, Two Close Relatives Co-Occurring in the Environment.</title>
        <authorList>
            <person name="Orata F.D."/>
            <person name="Kirchberger P.C."/>
            <person name="Meheust R."/>
            <person name="Barlow E.J."/>
            <person name="Tarr C.L."/>
            <person name="Boucher Y."/>
        </authorList>
    </citation>
    <scope>NUCLEOTIDE SEQUENCE [LARGE SCALE GENOMIC DNA]</scope>
    <source>
        <strain evidence="1 2">08-2459</strain>
    </source>
</reference>
<evidence type="ECO:0000313" key="1">
    <source>
        <dbReference type="EMBL" id="KQA24607.1"/>
    </source>
</evidence>
<organism evidence="1 2">
    <name type="scientific">Vibrio metoecus</name>
    <dbReference type="NCBI Taxonomy" id="1481663"/>
    <lineage>
        <taxon>Bacteria</taxon>
        <taxon>Pseudomonadati</taxon>
        <taxon>Pseudomonadota</taxon>
        <taxon>Gammaproteobacteria</taxon>
        <taxon>Vibrionales</taxon>
        <taxon>Vibrionaceae</taxon>
        <taxon>Vibrio</taxon>
    </lineage>
</organism>
<accession>A0A0Q0TCM6</accession>
<name>A0A0Q0TCM6_VIBMT</name>
<protein>
    <submittedName>
        <fullName evidence="1">Uncharacterized protein</fullName>
    </submittedName>
</protein>
<dbReference type="AlphaFoldDB" id="A0A0Q0TCM6"/>